<dbReference type="InterPro" id="IPR003439">
    <property type="entry name" value="ABC_transporter-like_ATP-bd"/>
</dbReference>
<dbReference type="InterPro" id="IPR039421">
    <property type="entry name" value="Type_1_exporter"/>
</dbReference>
<dbReference type="Gene3D" id="1.20.1560.10">
    <property type="entry name" value="ABC transporter type 1, transmembrane domain"/>
    <property type="match status" value="1"/>
</dbReference>
<evidence type="ECO:0000259" key="11">
    <source>
        <dbReference type="PROSITE" id="PS50893"/>
    </source>
</evidence>
<evidence type="ECO:0000313" key="13">
    <source>
        <dbReference type="EMBL" id="CCH32652.1"/>
    </source>
</evidence>
<name>K0K4Z6_SACES</name>
<dbReference type="InterPro" id="IPR027417">
    <property type="entry name" value="P-loop_NTPase"/>
</dbReference>
<comment type="similarity">
    <text evidence="9">Belongs to the ABC transporter superfamily. Lipid exporter (TC 3.A.1.106) family.</text>
</comment>
<dbReference type="GO" id="GO:0015421">
    <property type="term" value="F:ABC-type oligopeptide transporter activity"/>
    <property type="evidence" value="ECO:0007669"/>
    <property type="project" value="TreeGrafter"/>
</dbReference>
<feature type="domain" description="ABC transporter" evidence="11">
    <location>
        <begin position="330"/>
        <end position="564"/>
    </location>
</feature>
<evidence type="ECO:0000256" key="1">
    <source>
        <dbReference type="ARBA" id="ARBA00004651"/>
    </source>
</evidence>
<dbReference type="AlphaFoldDB" id="K0K4Z6"/>
<dbReference type="STRING" id="1179773.BN6_53930"/>
<evidence type="ECO:0000256" key="9">
    <source>
        <dbReference type="ARBA" id="ARBA00061644"/>
    </source>
</evidence>
<dbReference type="eggNOG" id="COG1132">
    <property type="taxonomic scope" value="Bacteria"/>
</dbReference>
<dbReference type="KEGG" id="sesp:BN6_53930"/>
<dbReference type="SUPFAM" id="SSF52540">
    <property type="entry name" value="P-loop containing nucleoside triphosphate hydrolases"/>
    <property type="match status" value="1"/>
</dbReference>
<feature type="transmembrane region" description="Helical" evidence="10">
    <location>
        <begin position="129"/>
        <end position="149"/>
    </location>
</feature>
<feature type="transmembrane region" description="Helical" evidence="10">
    <location>
        <begin position="269"/>
        <end position="295"/>
    </location>
</feature>
<gene>
    <name evidence="13" type="ordered locus">BN6_53930</name>
</gene>
<evidence type="ECO:0000256" key="4">
    <source>
        <dbReference type="ARBA" id="ARBA00022692"/>
    </source>
</evidence>
<dbReference type="SUPFAM" id="SSF90123">
    <property type="entry name" value="ABC transporter transmembrane region"/>
    <property type="match status" value="1"/>
</dbReference>
<dbReference type="SMART" id="SM00382">
    <property type="entry name" value="AAA"/>
    <property type="match status" value="1"/>
</dbReference>
<evidence type="ECO:0000256" key="8">
    <source>
        <dbReference type="ARBA" id="ARBA00023136"/>
    </source>
</evidence>
<dbReference type="Gene3D" id="3.40.50.300">
    <property type="entry name" value="P-loop containing nucleotide triphosphate hydrolases"/>
    <property type="match status" value="1"/>
</dbReference>
<dbReference type="EMBL" id="HE804045">
    <property type="protein sequence ID" value="CCH32652.1"/>
    <property type="molecule type" value="Genomic_DNA"/>
</dbReference>
<accession>K0K4Z6</accession>
<dbReference type="OrthoDB" id="9806127at2"/>
<dbReference type="InterPro" id="IPR036640">
    <property type="entry name" value="ABC1_TM_sf"/>
</dbReference>
<protein>
    <submittedName>
        <fullName evidence="13">ABC-type transporter, ATPase subunit</fullName>
    </submittedName>
</protein>
<evidence type="ECO:0000256" key="7">
    <source>
        <dbReference type="ARBA" id="ARBA00022989"/>
    </source>
</evidence>
<keyword evidence="6" id="KW-0067">ATP-binding</keyword>
<dbReference type="PANTHER" id="PTHR43394">
    <property type="entry name" value="ATP-DEPENDENT PERMEASE MDL1, MITOCHONDRIAL"/>
    <property type="match status" value="1"/>
</dbReference>
<keyword evidence="2" id="KW-0813">Transport</keyword>
<evidence type="ECO:0000256" key="2">
    <source>
        <dbReference type="ARBA" id="ARBA00022448"/>
    </source>
</evidence>
<dbReference type="Pfam" id="PF00005">
    <property type="entry name" value="ABC_tran"/>
    <property type="match status" value="1"/>
</dbReference>
<evidence type="ECO:0000256" key="3">
    <source>
        <dbReference type="ARBA" id="ARBA00022475"/>
    </source>
</evidence>
<dbReference type="GO" id="GO:0016887">
    <property type="term" value="F:ATP hydrolysis activity"/>
    <property type="evidence" value="ECO:0007669"/>
    <property type="project" value="InterPro"/>
</dbReference>
<feature type="transmembrane region" description="Helical" evidence="10">
    <location>
        <begin position="54"/>
        <end position="75"/>
    </location>
</feature>
<dbReference type="PROSITE" id="PS00211">
    <property type="entry name" value="ABC_TRANSPORTER_1"/>
    <property type="match status" value="1"/>
</dbReference>
<dbReference type="HOGENOM" id="CLU_000604_84_3_11"/>
<evidence type="ECO:0000259" key="12">
    <source>
        <dbReference type="PROSITE" id="PS50929"/>
    </source>
</evidence>
<keyword evidence="3" id="KW-1003">Cell membrane</keyword>
<dbReference type="InterPro" id="IPR011527">
    <property type="entry name" value="ABC1_TM_dom"/>
</dbReference>
<keyword evidence="14" id="KW-1185">Reference proteome</keyword>
<dbReference type="GO" id="GO:0005886">
    <property type="term" value="C:plasma membrane"/>
    <property type="evidence" value="ECO:0007669"/>
    <property type="project" value="UniProtKB-SubCell"/>
</dbReference>
<keyword evidence="8 10" id="KW-0472">Membrane</keyword>
<dbReference type="PROSITE" id="PS50929">
    <property type="entry name" value="ABC_TM1F"/>
    <property type="match status" value="1"/>
</dbReference>
<dbReference type="PATRIC" id="fig|1179773.3.peg.5433"/>
<feature type="domain" description="ABC transmembrane type-1" evidence="12">
    <location>
        <begin position="17"/>
        <end position="296"/>
    </location>
</feature>
<organism evidence="13 14">
    <name type="scientific">Saccharothrix espanaensis (strain ATCC 51144 / DSM 44229 / JCM 9112 / NBRC 15066 / NRRL 15764)</name>
    <dbReference type="NCBI Taxonomy" id="1179773"/>
    <lineage>
        <taxon>Bacteria</taxon>
        <taxon>Bacillati</taxon>
        <taxon>Actinomycetota</taxon>
        <taxon>Actinomycetes</taxon>
        <taxon>Pseudonocardiales</taxon>
        <taxon>Pseudonocardiaceae</taxon>
        <taxon>Saccharothrix</taxon>
    </lineage>
</organism>
<dbReference type="FunFam" id="3.40.50.300:FF:000299">
    <property type="entry name" value="ABC transporter ATP-binding protein/permease"/>
    <property type="match status" value="1"/>
</dbReference>
<evidence type="ECO:0000256" key="5">
    <source>
        <dbReference type="ARBA" id="ARBA00022741"/>
    </source>
</evidence>
<proteinExistence type="inferred from homology"/>
<reference evidence="13 14" key="1">
    <citation type="journal article" date="2012" name="BMC Genomics">
        <title>Complete genome sequence of Saccharothrix espanaensis DSM 44229T and comparison to the other completely sequenced Pseudonocardiaceae.</title>
        <authorList>
            <person name="Strobel T."/>
            <person name="Al-Dilaimi A."/>
            <person name="Blom J."/>
            <person name="Gessner A."/>
            <person name="Kalinowski J."/>
            <person name="Luzhetska M."/>
            <person name="Puhler A."/>
            <person name="Szczepanowski R."/>
            <person name="Bechthold A."/>
            <person name="Ruckert C."/>
        </authorList>
    </citation>
    <scope>NUCLEOTIDE SEQUENCE [LARGE SCALE GENOMIC DNA]</scope>
    <source>
        <strain evidence="14">ATCC 51144 / DSM 44229 / JCM 9112 / NBRC 15066 / NRRL 15764</strain>
    </source>
</reference>
<keyword evidence="4 10" id="KW-0812">Transmembrane</keyword>
<evidence type="ECO:0000313" key="14">
    <source>
        <dbReference type="Proteomes" id="UP000006281"/>
    </source>
</evidence>
<dbReference type="CDD" id="cd18551">
    <property type="entry name" value="ABC_6TM_LmrA_like"/>
    <property type="match status" value="1"/>
</dbReference>
<dbReference type="PROSITE" id="PS50893">
    <property type="entry name" value="ABC_TRANSPORTER_2"/>
    <property type="match status" value="1"/>
</dbReference>
<evidence type="ECO:0000256" key="6">
    <source>
        <dbReference type="ARBA" id="ARBA00022840"/>
    </source>
</evidence>
<dbReference type="Proteomes" id="UP000006281">
    <property type="component" value="Chromosome"/>
</dbReference>
<dbReference type="InterPro" id="IPR003593">
    <property type="entry name" value="AAA+_ATPase"/>
</dbReference>
<dbReference type="RefSeq" id="WP_015102764.1">
    <property type="nucleotide sequence ID" value="NC_019673.1"/>
</dbReference>
<dbReference type="InterPro" id="IPR017871">
    <property type="entry name" value="ABC_transporter-like_CS"/>
</dbReference>
<dbReference type="PANTHER" id="PTHR43394:SF1">
    <property type="entry name" value="ATP-BINDING CASSETTE SUB-FAMILY B MEMBER 10, MITOCHONDRIAL"/>
    <property type="match status" value="1"/>
</dbReference>
<dbReference type="Pfam" id="PF00664">
    <property type="entry name" value="ABC_membrane"/>
    <property type="match status" value="1"/>
</dbReference>
<sequence length="579" mass="61417">MTASLRRLARPQLWPAVGAVLLTLVATGFGLAQPLVAAGLVDTVSRGGSVAGPAFVLAGLFVAQACVGAWGYFLLERTGERFLLRVRTTLCSHLVRIVLPVFDRHRIGDFISRASADVVALRDGLTNTVVQTVTSVIIAVATAVVMAFIDPVLMVMVVGVLAVSSVVLGAMSSRIGDASVSLHTTVGTLSAELERVLGAIRTVRVNRAEDREVAAMTGLAQDGYRAGVRTARLVAAIGPLSEIAMNGAFLLVLFVGASRVASGDLSLGSLVALLLYANQLVMPIGTAVDGIAEIYKIKGPARRIREVLDLPVEQPGDPQPPAPSQSAPVLEIRDVRFGYEPHTPVLRGLSLTVPQRSLVALVGASGAGKSTTFALVDRLYEPWSGTIRLNGHDTTDLGLAATRARIGWVEQDTPVLHGTLRDNLRYAVPDASDPDLWDVLDLVNLHAKIRALPSGLDTEVGERGVRLSGGERQRVAIARAILAKPDLILLDEPTAHLDPANETALTRTMADLRHECSLLVIAHRMSTIRSADRIAVLRDGVVQATGTYTDLLRTNSEFTRIVGGSATPRPPAHPATTPP</sequence>
<feature type="transmembrane region" description="Helical" evidence="10">
    <location>
        <begin position="155"/>
        <end position="173"/>
    </location>
</feature>
<keyword evidence="7 10" id="KW-1133">Transmembrane helix</keyword>
<comment type="subcellular location">
    <subcellularLocation>
        <location evidence="1">Cell membrane</location>
        <topology evidence="1">Multi-pass membrane protein</topology>
    </subcellularLocation>
</comment>
<keyword evidence="5" id="KW-0547">Nucleotide-binding</keyword>
<dbReference type="GO" id="GO:0005524">
    <property type="term" value="F:ATP binding"/>
    <property type="evidence" value="ECO:0007669"/>
    <property type="project" value="UniProtKB-KW"/>
</dbReference>
<evidence type="ECO:0000256" key="10">
    <source>
        <dbReference type="SAM" id="Phobius"/>
    </source>
</evidence>
<feature type="transmembrane region" description="Helical" evidence="10">
    <location>
        <begin position="233"/>
        <end position="257"/>
    </location>
</feature>
<dbReference type="BioCyc" id="SESP1179773:BN6_RS26070-MONOMER"/>